<evidence type="ECO:0000313" key="2">
    <source>
        <dbReference type="EMBL" id="KXH30975.1"/>
    </source>
</evidence>
<gene>
    <name evidence="2" type="ORF">CSAL01_08011</name>
</gene>
<accession>A0A135S4X0</accession>
<reference evidence="2 3" key="1">
    <citation type="submission" date="2014-02" db="EMBL/GenBank/DDBJ databases">
        <title>The genome sequence of Colletotrichum salicis CBS 607.94.</title>
        <authorList>
            <person name="Baroncelli R."/>
            <person name="Thon M.R."/>
        </authorList>
    </citation>
    <scope>NUCLEOTIDE SEQUENCE [LARGE SCALE GENOMIC DNA]</scope>
    <source>
        <strain evidence="2 3">CBS 607.94</strain>
    </source>
</reference>
<evidence type="ECO:0000313" key="3">
    <source>
        <dbReference type="Proteomes" id="UP000070121"/>
    </source>
</evidence>
<dbReference type="STRING" id="1209931.A0A135S4X0"/>
<feature type="region of interest" description="Disordered" evidence="1">
    <location>
        <begin position="345"/>
        <end position="368"/>
    </location>
</feature>
<evidence type="ECO:0000256" key="1">
    <source>
        <dbReference type="SAM" id="MobiDB-lite"/>
    </source>
</evidence>
<name>A0A135S4X0_9PEZI</name>
<dbReference type="EMBL" id="JFFI01002527">
    <property type="protein sequence ID" value="KXH30975.1"/>
    <property type="molecule type" value="Genomic_DNA"/>
</dbReference>
<keyword evidence="3" id="KW-1185">Reference proteome</keyword>
<dbReference type="Proteomes" id="UP000070121">
    <property type="component" value="Unassembled WGS sequence"/>
</dbReference>
<organism evidence="2 3">
    <name type="scientific">Colletotrichum salicis</name>
    <dbReference type="NCBI Taxonomy" id="1209931"/>
    <lineage>
        <taxon>Eukaryota</taxon>
        <taxon>Fungi</taxon>
        <taxon>Dikarya</taxon>
        <taxon>Ascomycota</taxon>
        <taxon>Pezizomycotina</taxon>
        <taxon>Sordariomycetes</taxon>
        <taxon>Hypocreomycetidae</taxon>
        <taxon>Glomerellales</taxon>
        <taxon>Glomerellaceae</taxon>
        <taxon>Colletotrichum</taxon>
        <taxon>Colletotrichum acutatum species complex</taxon>
    </lineage>
</organism>
<dbReference type="PANTHER" id="PTHR38166:SF1">
    <property type="entry name" value="C2H2-TYPE DOMAIN-CONTAINING PROTEIN"/>
    <property type="match status" value="1"/>
</dbReference>
<feature type="region of interest" description="Disordered" evidence="1">
    <location>
        <begin position="1"/>
        <end position="22"/>
    </location>
</feature>
<dbReference type="AlphaFoldDB" id="A0A135S4X0"/>
<dbReference type="OrthoDB" id="3521097at2759"/>
<sequence length="437" mass="49943">MRDTETPLNWDRPLSEGVVPHTPLSSSTLELSPFLDCEQEVQFLYATDFLSLGKPTIQSEFPVTKHDKDTFVQFESHKGIAGGCSTASGSGLGGNINEIPSLVEFIGKEPVPPNFKRSSEKLVPIVQAPAKRQRFSSPPDHAIHMSESIDDDDATIKGITGYFACPFYRNNAVRHTACLNLRMVRIRDVKQHLQRRHTEPRHYCPTCYKRFETYLEQSQHVQNQSIVGCSPKDEEFDFVPPHAKDLLKFKVSRKVTAEEQWYTVWDAIFKPKERPKHPYMGTVIEEVTTMLHEFWQHEGDQILSRFMETRQVKIQDDVCLKDTLHGLMNTSYQMFGRRFRTSQSMERSISSSSNEQQCNPEDQGSGALYDEDTEDFITRMASLDQKGYDSLSYDLSTSQQALQETEDTTTWNGIFTETAPLDFTSAEIDFTAFENGR</sequence>
<proteinExistence type="predicted"/>
<evidence type="ECO:0008006" key="4">
    <source>
        <dbReference type="Google" id="ProtNLM"/>
    </source>
</evidence>
<protein>
    <recommendedName>
        <fullName evidence="4">C2H2-type domain-containing protein</fullName>
    </recommendedName>
</protein>
<comment type="caution">
    <text evidence="2">The sequence shown here is derived from an EMBL/GenBank/DDBJ whole genome shotgun (WGS) entry which is preliminary data.</text>
</comment>
<dbReference type="PANTHER" id="PTHR38166">
    <property type="entry name" value="C2H2-TYPE DOMAIN-CONTAINING PROTEIN-RELATED"/>
    <property type="match status" value="1"/>
</dbReference>